<dbReference type="RefSeq" id="WP_307473887.1">
    <property type="nucleotide sequence ID" value="NZ_JAUSUB010000006.1"/>
</dbReference>
<proteinExistence type="predicted"/>
<name>A0ABU0AF85_9BACI</name>
<dbReference type="NCBIfam" id="TIGR01669">
    <property type="entry name" value="phage_XkdX"/>
    <property type="match status" value="1"/>
</dbReference>
<dbReference type="InterPro" id="IPR010022">
    <property type="entry name" value="XkdX"/>
</dbReference>
<dbReference type="Proteomes" id="UP001238088">
    <property type="component" value="Unassembled WGS sequence"/>
</dbReference>
<evidence type="ECO:0000313" key="2">
    <source>
        <dbReference type="Proteomes" id="UP001238088"/>
    </source>
</evidence>
<dbReference type="Pfam" id="PF09693">
    <property type="entry name" value="Phage_XkdX"/>
    <property type="match status" value="1"/>
</dbReference>
<evidence type="ECO:0000313" key="1">
    <source>
        <dbReference type="EMBL" id="MDQ0269923.1"/>
    </source>
</evidence>
<dbReference type="EMBL" id="JAUSUB010000006">
    <property type="protein sequence ID" value="MDQ0269923.1"/>
    <property type="molecule type" value="Genomic_DNA"/>
</dbReference>
<reference evidence="1 2" key="1">
    <citation type="submission" date="2023-07" db="EMBL/GenBank/DDBJ databases">
        <title>Genomic Encyclopedia of Type Strains, Phase IV (KMG-IV): sequencing the most valuable type-strain genomes for metagenomic binning, comparative biology and taxonomic classification.</title>
        <authorList>
            <person name="Goeker M."/>
        </authorList>
    </citation>
    <scope>NUCLEOTIDE SEQUENCE [LARGE SCALE GENOMIC DNA]</scope>
    <source>
        <strain evidence="1 2">DSM 23494</strain>
    </source>
</reference>
<gene>
    <name evidence="1" type="ORF">J2S17_001795</name>
</gene>
<comment type="caution">
    <text evidence="1">The sequence shown here is derived from an EMBL/GenBank/DDBJ whole genome shotgun (WGS) entry which is preliminary data.</text>
</comment>
<sequence>MDWFKPIKGYYDEGFYTKDDVRIFVIASWITKEQYKQITAVDYDPAA</sequence>
<organism evidence="1 2">
    <name type="scientific">Cytobacillus purgationiresistens</name>
    <dbReference type="NCBI Taxonomy" id="863449"/>
    <lineage>
        <taxon>Bacteria</taxon>
        <taxon>Bacillati</taxon>
        <taxon>Bacillota</taxon>
        <taxon>Bacilli</taxon>
        <taxon>Bacillales</taxon>
        <taxon>Bacillaceae</taxon>
        <taxon>Cytobacillus</taxon>
    </lineage>
</organism>
<protein>
    <submittedName>
        <fullName evidence="1">XkdX family phage protein</fullName>
    </submittedName>
</protein>
<keyword evidence="2" id="KW-1185">Reference proteome</keyword>
<accession>A0ABU0AF85</accession>